<proteinExistence type="inferred from homology"/>
<sequence>MLFALLCNDKPDHLQVRLDTRPAAHLDYLKALGDGLKFAGPFLGGEDGKPNGSLVVVEAADQAAAEKIATNDPYALAGLFENVTVRPWNWAINNPANA</sequence>
<dbReference type="NCBIfam" id="NF009502">
    <property type="entry name" value="PRK12863.1-1"/>
    <property type="match status" value="1"/>
</dbReference>
<protein>
    <recommendedName>
        <fullName evidence="2">YCII-related domain-containing protein</fullName>
    </recommendedName>
</protein>
<reference evidence="3 4" key="1">
    <citation type="journal article" date="2014" name="FEMS Microbiol. Lett.">
        <title>Genome sequencing analysis reveals virulence-related gene content of Ochrobactrum intermedium strain 229E, a urease-positive strain isolated from the human gastric niche.</title>
        <authorList>
            <person name="Kulkarni G.J."/>
            <person name="Shetty S."/>
            <person name="Dharne M.S."/>
            <person name="Shouche Y.S."/>
        </authorList>
    </citation>
    <scope>NUCLEOTIDE SEQUENCE [LARGE SCALE GENOMIC DNA]</scope>
    <source>
        <strain evidence="3 4">229E</strain>
    </source>
</reference>
<evidence type="ECO:0000313" key="4">
    <source>
        <dbReference type="Proteomes" id="UP000016842"/>
    </source>
</evidence>
<dbReference type="PANTHER" id="PTHR33606">
    <property type="entry name" value="PROTEIN YCII"/>
    <property type="match status" value="1"/>
</dbReference>
<dbReference type="PANTHER" id="PTHR33606:SF3">
    <property type="entry name" value="PROTEIN YCII"/>
    <property type="match status" value="1"/>
</dbReference>
<evidence type="ECO:0000256" key="1">
    <source>
        <dbReference type="ARBA" id="ARBA00007689"/>
    </source>
</evidence>
<dbReference type="AlphaFoldDB" id="U4VHF8"/>
<dbReference type="EMBL" id="ASXJ01000098">
    <property type="protein sequence ID" value="ERM02226.1"/>
    <property type="molecule type" value="Genomic_DNA"/>
</dbReference>
<name>U4VHF8_9HYPH</name>
<dbReference type="Gene3D" id="3.30.70.1060">
    <property type="entry name" value="Dimeric alpha+beta barrel"/>
    <property type="match status" value="1"/>
</dbReference>
<dbReference type="InterPro" id="IPR005545">
    <property type="entry name" value="YCII"/>
</dbReference>
<evidence type="ECO:0000259" key="2">
    <source>
        <dbReference type="Pfam" id="PF03795"/>
    </source>
</evidence>
<dbReference type="InterPro" id="IPR051807">
    <property type="entry name" value="Sec-metab_biosynth-assoc"/>
</dbReference>
<evidence type="ECO:0000313" key="3">
    <source>
        <dbReference type="EMBL" id="ERM02226.1"/>
    </source>
</evidence>
<dbReference type="SUPFAM" id="SSF54909">
    <property type="entry name" value="Dimeric alpha+beta barrel"/>
    <property type="match status" value="1"/>
</dbReference>
<dbReference type="Proteomes" id="UP000016842">
    <property type="component" value="Unassembled WGS sequence"/>
</dbReference>
<comment type="caution">
    <text evidence="3">The sequence shown here is derived from an EMBL/GenBank/DDBJ whole genome shotgun (WGS) entry which is preliminary data.</text>
</comment>
<dbReference type="PATRIC" id="fig|1337887.3.peg.1973"/>
<accession>U4VHF8</accession>
<dbReference type="InterPro" id="IPR011008">
    <property type="entry name" value="Dimeric_a/b-barrel"/>
</dbReference>
<comment type="similarity">
    <text evidence="1">Belongs to the YciI family.</text>
</comment>
<organism evidence="3 4">
    <name type="scientific">Brucella intermedia 229E</name>
    <dbReference type="NCBI Taxonomy" id="1337887"/>
    <lineage>
        <taxon>Bacteria</taxon>
        <taxon>Pseudomonadati</taxon>
        <taxon>Pseudomonadota</taxon>
        <taxon>Alphaproteobacteria</taxon>
        <taxon>Hyphomicrobiales</taxon>
        <taxon>Brucellaceae</taxon>
        <taxon>Brucella/Ochrobactrum group</taxon>
        <taxon>Brucella</taxon>
    </lineage>
</organism>
<dbReference type="Pfam" id="PF03795">
    <property type="entry name" value="YCII"/>
    <property type="match status" value="1"/>
</dbReference>
<feature type="domain" description="YCII-related" evidence="2">
    <location>
        <begin position="1"/>
        <end position="89"/>
    </location>
</feature>
<gene>
    <name evidence="3" type="ORF">Q644_02200</name>
</gene>